<dbReference type="KEGG" id="psey:GU243_07225"/>
<dbReference type="PROSITE" id="PS50043">
    <property type="entry name" value="HTH_LUXR_2"/>
    <property type="match status" value="1"/>
</dbReference>
<dbReference type="InterPro" id="IPR000792">
    <property type="entry name" value="Tscrpt_reg_LuxR_C"/>
</dbReference>
<evidence type="ECO:0000259" key="4">
    <source>
        <dbReference type="PROSITE" id="PS50043"/>
    </source>
</evidence>
<name>A0A6P1NPU0_9MICC</name>
<dbReference type="GO" id="GO:0006355">
    <property type="term" value="P:regulation of DNA-templated transcription"/>
    <property type="evidence" value="ECO:0007669"/>
    <property type="project" value="InterPro"/>
</dbReference>
<feature type="compositionally biased region" description="Pro residues" evidence="3">
    <location>
        <begin position="70"/>
        <end position="80"/>
    </location>
</feature>
<dbReference type="SUPFAM" id="SSF52540">
    <property type="entry name" value="P-loop containing nucleoside triphosphate hydrolases"/>
    <property type="match status" value="1"/>
</dbReference>
<dbReference type="Pfam" id="PF00196">
    <property type="entry name" value="GerE"/>
    <property type="match status" value="1"/>
</dbReference>
<dbReference type="AlphaFoldDB" id="A0A6P1NPU0"/>
<feature type="region of interest" description="Disordered" evidence="3">
    <location>
        <begin position="1015"/>
        <end position="1043"/>
    </location>
</feature>
<feature type="region of interest" description="Disordered" evidence="3">
    <location>
        <begin position="909"/>
        <end position="955"/>
    </location>
</feature>
<reference evidence="5 6" key="1">
    <citation type="submission" date="2020-01" db="EMBL/GenBank/DDBJ databases">
        <title>Pseudarthrobacter psychrotolerans sp. nov., isolated from antarctic soil.</title>
        <authorList>
            <person name="Shin Y."/>
            <person name="Park W."/>
        </authorList>
    </citation>
    <scope>NUCLEOTIDE SEQUENCE [LARGE SCALE GENOMIC DNA]</scope>
    <source>
        <strain evidence="5 6">YJ56</strain>
    </source>
</reference>
<dbReference type="SMART" id="SM00421">
    <property type="entry name" value="HTH_LUXR"/>
    <property type="match status" value="1"/>
</dbReference>
<gene>
    <name evidence="5" type="ORF">GU243_07225</name>
</gene>
<dbReference type="Gene3D" id="1.10.10.10">
    <property type="entry name" value="Winged helix-like DNA-binding domain superfamily/Winged helix DNA-binding domain"/>
    <property type="match status" value="1"/>
</dbReference>
<dbReference type="GO" id="GO:0004016">
    <property type="term" value="F:adenylate cyclase activity"/>
    <property type="evidence" value="ECO:0007669"/>
    <property type="project" value="TreeGrafter"/>
</dbReference>
<keyword evidence="1" id="KW-0547">Nucleotide-binding</keyword>
<dbReference type="Pfam" id="PF13191">
    <property type="entry name" value="AAA_16"/>
    <property type="match status" value="1"/>
</dbReference>
<evidence type="ECO:0000313" key="6">
    <source>
        <dbReference type="Proteomes" id="UP000464186"/>
    </source>
</evidence>
<dbReference type="GO" id="GO:0005524">
    <property type="term" value="F:ATP binding"/>
    <property type="evidence" value="ECO:0007669"/>
    <property type="project" value="UniProtKB-KW"/>
</dbReference>
<dbReference type="GO" id="GO:0003677">
    <property type="term" value="F:DNA binding"/>
    <property type="evidence" value="ECO:0007669"/>
    <property type="project" value="InterPro"/>
</dbReference>
<dbReference type="EMBL" id="CP047898">
    <property type="protein sequence ID" value="QHK19562.1"/>
    <property type="molecule type" value="Genomic_DNA"/>
</dbReference>
<dbReference type="InterPro" id="IPR016032">
    <property type="entry name" value="Sig_transdc_resp-reg_C-effctor"/>
</dbReference>
<dbReference type="InterPro" id="IPR041664">
    <property type="entry name" value="AAA_16"/>
</dbReference>
<keyword evidence="2" id="KW-0067">ATP-binding</keyword>
<dbReference type="Proteomes" id="UP000464186">
    <property type="component" value="Chromosome"/>
</dbReference>
<dbReference type="PRINTS" id="PR00038">
    <property type="entry name" value="HTHLUXR"/>
</dbReference>
<organism evidence="5 6">
    <name type="scientific">Pseudarthrobacter psychrotolerans</name>
    <dbReference type="NCBI Taxonomy" id="2697569"/>
    <lineage>
        <taxon>Bacteria</taxon>
        <taxon>Bacillati</taxon>
        <taxon>Actinomycetota</taxon>
        <taxon>Actinomycetes</taxon>
        <taxon>Micrococcales</taxon>
        <taxon>Micrococcaceae</taxon>
        <taxon>Pseudarthrobacter</taxon>
    </lineage>
</organism>
<dbReference type="InterPro" id="IPR027417">
    <property type="entry name" value="P-loop_NTPase"/>
</dbReference>
<feature type="compositionally biased region" description="Low complexity" evidence="3">
    <location>
        <begin position="925"/>
        <end position="946"/>
    </location>
</feature>
<evidence type="ECO:0000256" key="1">
    <source>
        <dbReference type="ARBA" id="ARBA00022741"/>
    </source>
</evidence>
<keyword evidence="6" id="KW-1185">Reference proteome</keyword>
<dbReference type="SUPFAM" id="SSF48452">
    <property type="entry name" value="TPR-like"/>
    <property type="match status" value="1"/>
</dbReference>
<dbReference type="PANTHER" id="PTHR16305:SF35">
    <property type="entry name" value="TRANSCRIPTIONAL ACTIVATOR DOMAIN"/>
    <property type="match status" value="1"/>
</dbReference>
<evidence type="ECO:0000256" key="3">
    <source>
        <dbReference type="SAM" id="MobiDB-lite"/>
    </source>
</evidence>
<evidence type="ECO:0000313" key="5">
    <source>
        <dbReference type="EMBL" id="QHK19562.1"/>
    </source>
</evidence>
<evidence type="ECO:0000256" key="2">
    <source>
        <dbReference type="ARBA" id="ARBA00022840"/>
    </source>
</evidence>
<accession>A0A6P1NPU0</accession>
<dbReference type="GO" id="GO:0005737">
    <property type="term" value="C:cytoplasm"/>
    <property type="evidence" value="ECO:0007669"/>
    <property type="project" value="TreeGrafter"/>
</dbReference>
<dbReference type="CDD" id="cd06170">
    <property type="entry name" value="LuxR_C_like"/>
    <property type="match status" value="1"/>
</dbReference>
<feature type="domain" description="HTH luxR-type" evidence="4">
    <location>
        <begin position="949"/>
        <end position="1014"/>
    </location>
</feature>
<feature type="region of interest" description="Disordered" evidence="3">
    <location>
        <begin position="59"/>
        <end position="86"/>
    </location>
</feature>
<dbReference type="InterPro" id="IPR036388">
    <property type="entry name" value="WH-like_DNA-bd_sf"/>
</dbReference>
<dbReference type="InterPro" id="IPR011990">
    <property type="entry name" value="TPR-like_helical_dom_sf"/>
</dbReference>
<dbReference type="SUPFAM" id="SSF46894">
    <property type="entry name" value="C-terminal effector domain of the bipartite response regulators"/>
    <property type="match status" value="1"/>
</dbReference>
<dbReference type="Gene3D" id="1.25.40.10">
    <property type="entry name" value="Tetratricopeptide repeat domain"/>
    <property type="match status" value="1"/>
</dbReference>
<sequence>MSDTAAQPAAEERARQAKQLLGLLGAARSGVPSVAIIRGGKGMGKTRLLEWLLRSGAGSENVPGQNVPGRIPPGRIPPGQNPGHDSSQDVMVLRAAGAASEQDLPFGTMEQLLAPQATRPRGPGSPGSVSGFGDRLLGVMDTVSAAGNVLVLCVSDLQLADAGSLRALLYALRRAGQLPVLTILTMAPDRREAVLHTDVHGDHHTDFHGDHQATDELHAPAHPGEIADEHERAAALEDLLRFPGAHTMVLGPLTPADVQSMWRPGPGPGLSMPAARALVDHTGGDPRLIRSLLEEFPLSAWYASHDSLPAPTSCVASTAAALKQLSADGTALTQAAAVLGRSSPLSLAVDLAGIQDAAAAVAAVNSAAAAGLLQLSTAGAETRLEFPLPVLRSAVYQHLGPALRSELHTAASRIMGSDAQKLKHRAAAALLPDGDLAAELEATAEGFAAQGAWRQAAEAYTQAARLHPQPAQREKLVIRTVDAMVGAGNLGRALAALDTLDSFAPGPLSDAVRGYLAILRGRPAQADALLQKSWTAVDPATAPETAAGICQRQVLHALARFHGRDLVMWAERARKLVSPESPAAVEARAIEGLGLGAMGRHDEAERSYRDENDLQRHGAQRLRLDMGKGWLHLAGDDVESARDELAGAVPTDFSHGSQRIALWAQGWLARADFTLGAWDDALGTVQAAAAAQEESGLELLRPLIHWTGAQIHALRGDWDSAADHLEQGAAPADSYPVMLLPYCLAQAQVAETKADYDGVLRALVPILRMPRTTGIDEPGFWPWQDHYANALVMTGRVDEADAFLVPHERLAEQRRHRSSMARLAYVRGRIHAAGGNLDAARSSFLGGLRQLDGLPMPYARARVKFAYGQSFRRAGKRREAATMLTEARDLFEVLGAGAYVERCSREMRASGVPSRAGGRRVDLPGAGSTPAGTRTTAGGRPSAAAAHRGIAPQGNLTEQEKAVADLVAAGLSNKEAAAELYVSVKTVQYHLTRIYAKFHVTSRSGLAAVYSGGREHGGADGRINGGSGNGVASSKHGKQAPPQ</sequence>
<proteinExistence type="predicted"/>
<dbReference type="PANTHER" id="PTHR16305">
    <property type="entry name" value="TESTICULAR SOLUBLE ADENYLYL CYCLASE"/>
    <property type="match status" value="1"/>
</dbReference>
<protein>
    <submittedName>
        <fullName evidence="5">AAA family ATPase</fullName>
    </submittedName>
</protein>